<sequence>MNEITVLPDDQLHLARIPVEVLSDRDDLTIGSYACVHLRVPARVRVARKLVSTAEQQDVLTVQTLLIA</sequence>
<dbReference type="RefSeq" id="WP_167968321.1">
    <property type="nucleotide sequence ID" value="NZ_BHZG01000114.1"/>
</dbReference>
<protein>
    <submittedName>
        <fullName evidence="1">Uncharacterized protein</fullName>
    </submittedName>
</protein>
<keyword evidence="2" id="KW-1185">Reference proteome</keyword>
<proteinExistence type="predicted"/>
<comment type="caution">
    <text evidence="1">The sequence shown here is derived from an EMBL/GenBank/DDBJ whole genome shotgun (WGS) entry which is preliminary data.</text>
</comment>
<evidence type="ECO:0000313" key="2">
    <source>
        <dbReference type="Proteomes" id="UP000578686"/>
    </source>
</evidence>
<dbReference type="EMBL" id="JAAVJD010000023">
    <property type="protein sequence ID" value="NJQ05028.1"/>
    <property type="molecule type" value="Genomic_DNA"/>
</dbReference>
<gene>
    <name evidence="1" type="ORF">HCN56_05400</name>
</gene>
<accession>A0A7X6CYR2</accession>
<reference evidence="1 2" key="1">
    <citation type="submission" date="2020-03" db="EMBL/GenBank/DDBJ databases">
        <title>Draft genome of Streptomyces sp. ventii, isolated from the Axial Seamount in the Pacific Ocean, and resequencing of the two type strains Streptomyces lonarensis strain NCL 716 and Streptomyces bohaiensis strain 11A07.</title>
        <authorList>
            <person name="Loughran R.M."/>
            <person name="Pfannmuller K.M."/>
            <person name="Wasson B.J."/>
            <person name="Deadmond M.C."/>
            <person name="Paddock B.E."/>
            <person name="Koyack M.J."/>
            <person name="Gallegos D.A."/>
            <person name="Mitchell E.A."/>
            <person name="Ushijima B."/>
            <person name="Saw J.H."/>
            <person name="Mcphail K.L."/>
            <person name="Videau P."/>
        </authorList>
    </citation>
    <scope>NUCLEOTIDE SEQUENCE [LARGE SCALE GENOMIC DNA]</scope>
    <source>
        <strain evidence="1 2">NCL716</strain>
    </source>
</reference>
<evidence type="ECO:0000313" key="1">
    <source>
        <dbReference type="EMBL" id="NJQ05028.1"/>
    </source>
</evidence>
<dbReference type="Proteomes" id="UP000578686">
    <property type="component" value="Unassembled WGS sequence"/>
</dbReference>
<name>A0A7X6CYR2_9ACTN</name>
<organism evidence="1 2">
    <name type="scientific">Streptomyces lonarensis</name>
    <dbReference type="NCBI Taxonomy" id="700599"/>
    <lineage>
        <taxon>Bacteria</taxon>
        <taxon>Bacillati</taxon>
        <taxon>Actinomycetota</taxon>
        <taxon>Actinomycetes</taxon>
        <taxon>Kitasatosporales</taxon>
        <taxon>Streptomycetaceae</taxon>
        <taxon>Streptomyces</taxon>
    </lineage>
</organism>
<dbReference type="AlphaFoldDB" id="A0A7X6CYR2"/>